<dbReference type="AlphaFoldDB" id="A0A1G7NEJ8"/>
<evidence type="ECO:0000313" key="6">
    <source>
        <dbReference type="EMBL" id="SDF72382.1"/>
    </source>
</evidence>
<feature type="region of interest" description="Disordered" evidence="4">
    <location>
        <begin position="172"/>
        <end position="210"/>
    </location>
</feature>
<evidence type="ECO:0000259" key="5">
    <source>
        <dbReference type="PROSITE" id="PS50206"/>
    </source>
</evidence>
<proteinExistence type="predicted"/>
<name>A0A1G7NEJ8_9PROT</name>
<keyword evidence="7" id="KW-1185">Reference proteome</keyword>
<dbReference type="PANTHER" id="PTHR11364">
    <property type="entry name" value="THIOSULFATE SULFERTANSFERASE"/>
    <property type="match status" value="1"/>
</dbReference>
<sequence length="293" mass="31036">MTAGEPFVTTAWLHERLGAPDLRVVDGSFYLPTEGTSAQAGFEAAHIPGAVRFDVDAIADPDTDLPHMLPQAPQFAEQVGALGIGDDTRVVVYDQQGTKTAARVWWMLRAFGHEAVWILDGGLPTWRADKRPGETGPGETPAPTTFTARFQPEWVRGLADVRAAVERGDPAIADARPGSRFRGEAAEPRPNCASGHMPGARTVPVTELSDPETGRMKSAAQLAALFEQAGLAPERPTITTCGSGITASTLAAALVRAGWREVAVYDGSWAEWGTRDDTPVAVGPADAAKDTNA</sequence>
<evidence type="ECO:0000256" key="2">
    <source>
        <dbReference type="ARBA" id="ARBA00022737"/>
    </source>
</evidence>
<dbReference type="RefSeq" id="WP_218119108.1">
    <property type="nucleotide sequence ID" value="NZ_FNCE01000002.1"/>
</dbReference>
<dbReference type="InterPro" id="IPR001307">
    <property type="entry name" value="Thiosulphate_STrfase_CS"/>
</dbReference>
<dbReference type="EMBL" id="FNCE01000002">
    <property type="protein sequence ID" value="SDF72382.1"/>
    <property type="molecule type" value="Genomic_DNA"/>
</dbReference>
<dbReference type="Proteomes" id="UP000199415">
    <property type="component" value="Unassembled WGS sequence"/>
</dbReference>
<keyword evidence="6" id="KW-0670">Pyruvate</keyword>
<dbReference type="PROSITE" id="PS00380">
    <property type="entry name" value="RHODANESE_1"/>
    <property type="match status" value="1"/>
</dbReference>
<keyword evidence="2" id="KW-0677">Repeat</keyword>
<reference evidence="6 7" key="1">
    <citation type="submission" date="2016-10" db="EMBL/GenBank/DDBJ databases">
        <authorList>
            <person name="de Groot N.N."/>
        </authorList>
    </citation>
    <scope>NUCLEOTIDE SEQUENCE [LARGE SCALE GENOMIC DNA]</scope>
    <source>
        <strain evidence="6 7">DSM 25584</strain>
    </source>
</reference>
<dbReference type="InterPro" id="IPR001763">
    <property type="entry name" value="Rhodanese-like_dom"/>
</dbReference>
<organism evidence="6 7">
    <name type="scientific">Limimonas halophila</name>
    <dbReference type="NCBI Taxonomy" id="1082479"/>
    <lineage>
        <taxon>Bacteria</taxon>
        <taxon>Pseudomonadati</taxon>
        <taxon>Pseudomonadota</taxon>
        <taxon>Alphaproteobacteria</taxon>
        <taxon>Rhodospirillales</taxon>
        <taxon>Rhodovibrionaceae</taxon>
        <taxon>Limimonas</taxon>
    </lineage>
</organism>
<dbReference type="PROSITE" id="PS00683">
    <property type="entry name" value="RHODANESE_2"/>
    <property type="match status" value="1"/>
</dbReference>
<evidence type="ECO:0000256" key="4">
    <source>
        <dbReference type="SAM" id="MobiDB-lite"/>
    </source>
</evidence>
<dbReference type="FunFam" id="3.40.250.10:FF:000015">
    <property type="entry name" value="Sulfurtransferase"/>
    <property type="match status" value="1"/>
</dbReference>
<evidence type="ECO:0000313" key="7">
    <source>
        <dbReference type="Proteomes" id="UP000199415"/>
    </source>
</evidence>
<dbReference type="InterPro" id="IPR045078">
    <property type="entry name" value="TST/MPST-like"/>
</dbReference>
<dbReference type="CDD" id="cd01448">
    <property type="entry name" value="TST_Repeat_1"/>
    <property type="match status" value="1"/>
</dbReference>
<dbReference type="GO" id="GO:0004792">
    <property type="term" value="F:thiosulfate-cyanide sulfurtransferase activity"/>
    <property type="evidence" value="ECO:0007669"/>
    <property type="project" value="InterPro"/>
</dbReference>
<evidence type="ECO:0000256" key="1">
    <source>
        <dbReference type="ARBA" id="ARBA00022679"/>
    </source>
</evidence>
<accession>A0A1G7NEJ8</accession>
<dbReference type="SUPFAM" id="SSF52821">
    <property type="entry name" value="Rhodanese/Cell cycle control phosphatase"/>
    <property type="match status" value="2"/>
</dbReference>
<dbReference type="NCBIfam" id="NF008557">
    <property type="entry name" value="PRK11493.1"/>
    <property type="match status" value="1"/>
</dbReference>
<dbReference type="STRING" id="1082479.SAMN05216241_102136"/>
<evidence type="ECO:0000256" key="3">
    <source>
        <dbReference type="RuleBase" id="RU000507"/>
    </source>
</evidence>
<dbReference type="InterPro" id="IPR036873">
    <property type="entry name" value="Rhodanese-like_dom_sf"/>
</dbReference>
<feature type="domain" description="Rhodanese" evidence="5">
    <location>
        <begin position="166"/>
        <end position="281"/>
    </location>
</feature>
<dbReference type="PROSITE" id="PS50206">
    <property type="entry name" value="RHODANESE_3"/>
    <property type="match status" value="2"/>
</dbReference>
<dbReference type="SMART" id="SM00450">
    <property type="entry name" value="RHOD"/>
    <property type="match status" value="2"/>
</dbReference>
<dbReference type="CDD" id="cd01449">
    <property type="entry name" value="TST_Repeat_2"/>
    <property type="match status" value="1"/>
</dbReference>
<keyword evidence="1 3" id="KW-0808">Transferase</keyword>
<dbReference type="Gene3D" id="3.40.250.10">
    <property type="entry name" value="Rhodanese-like domain"/>
    <property type="match status" value="2"/>
</dbReference>
<feature type="domain" description="Rhodanese" evidence="5">
    <location>
        <begin position="18"/>
        <end position="135"/>
    </location>
</feature>
<dbReference type="PANTHER" id="PTHR11364:SF27">
    <property type="entry name" value="SULFURTRANSFERASE"/>
    <property type="match status" value="1"/>
</dbReference>
<protein>
    <recommendedName>
        <fullName evidence="3">Sulfurtransferase</fullName>
    </recommendedName>
</protein>
<gene>
    <name evidence="6" type="ORF">SAMN05216241_102136</name>
</gene>
<dbReference type="Pfam" id="PF00581">
    <property type="entry name" value="Rhodanese"/>
    <property type="match status" value="2"/>
</dbReference>